<evidence type="ECO:0000313" key="3">
    <source>
        <dbReference type="Proteomes" id="UP001642540"/>
    </source>
</evidence>
<keyword evidence="3" id="KW-1185">Reference proteome</keyword>
<comment type="caution">
    <text evidence="2">The sequence shown here is derived from an EMBL/GenBank/DDBJ whole genome shotgun (WGS) entry which is preliminary data.</text>
</comment>
<dbReference type="EMBL" id="CAXLJM020000148">
    <property type="protein sequence ID" value="CAL8141822.1"/>
    <property type="molecule type" value="Genomic_DNA"/>
</dbReference>
<organism evidence="2 3">
    <name type="scientific">Orchesella dallaii</name>
    <dbReference type="NCBI Taxonomy" id="48710"/>
    <lineage>
        <taxon>Eukaryota</taxon>
        <taxon>Metazoa</taxon>
        <taxon>Ecdysozoa</taxon>
        <taxon>Arthropoda</taxon>
        <taxon>Hexapoda</taxon>
        <taxon>Collembola</taxon>
        <taxon>Entomobryomorpha</taxon>
        <taxon>Entomobryoidea</taxon>
        <taxon>Orchesellidae</taxon>
        <taxon>Orchesellinae</taxon>
        <taxon>Orchesella</taxon>
    </lineage>
</organism>
<dbReference type="InterPro" id="IPR036865">
    <property type="entry name" value="CRAL-TRIO_dom_sf"/>
</dbReference>
<reference evidence="2 3" key="1">
    <citation type="submission" date="2024-08" db="EMBL/GenBank/DDBJ databases">
        <authorList>
            <person name="Cucini C."/>
            <person name="Frati F."/>
        </authorList>
    </citation>
    <scope>NUCLEOTIDE SEQUENCE [LARGE SCALE GENOMIC DNA]</scope>
</reference>
<keyword evidence="1" id="KW-0812">Transmembrane</keyword>
<evidence type="ECO:0000313" key="2">
    <source>
        <dbReference type="EMBL" id="CAL8141822.1"/>
    </source>
</evidence>
<sequence length="165" mass="19787">MSSNNSKEFNMQPSIFSYEYERQDSISNIQTEDLRIASTIQRIRTLLEQQSVIIPDHCDQFIMRCLRVKDYDEEKTVNLLKNFGIMMRMEEMQDVFEQFRPSLYKDFYYSGIMTPLSKRDLKGRLVLLGRIGLFIYSCLLITYMLMFHNCIHSQRIKFFSKLETR</sequence>
<keyword evidence="1" id="KW-1133">Transmembrane helix</keyword>
<dbReference type="Gene3D" id="3.40.525.10">
    <property type="entry name" value="CRAL-TRIO lipid binding domain"/>
    <property type="match status" value="1"/>
</dbReference>
<gene>
    <name evidence="2" type="ORF">ODALV1_LOCUS28867</name>
</gene>
<proteinExistence type="predicted"/>
<dbReference type="Proteomes" id="UP001642540">
    <property type="component" value="Unassembled WGS sequence"/>
</dbReference>
<accession>A0ABP1S236</accession>
<evidence type="ECO:0000256" key="1">
    <source>
        <dbReference type="SAM" id="Phobius"/>
    </source>
</evidence>
<name>A0ABP1S236_9HEXA</name>
<dbReference type="PANTHER" id="PTHR10174">
    <property type="entry name" value="ALPHA-TOCOPHEROL TRANSFER PROTEIN-RELATED"/>
    <property type="match status" value="1"/>
</dbReference>
<protein>
    <submittedName>
        <fullName evidence="2">Uncharacterized protein</fullName>
    </submittedName>
</protein>
<keyword evidence="1" id="KW-0472">Membrane</keyword>
<dbReference type="InterPro" id="IPR036273">
    <property type="entry name" value="CRAL/TRIO_N_dom_sf"/>
</dbReference>
<dbReference type="PANTHER" id="PTHR10174:SF130">
    <property type="entry name" value="ALPHA-TOCOPHEROL TRANSFER PROTEIN-LIKE"/>
    <property type="match status" value="1"/>
</dbReference>
<dbReference type="SUPFAM" id="SSF46938">
    <property type="entry name" value="CRAL/TRIO N-terminal domain"/>
    <property type="match status" value="1"/>
</dbReference>
<feature type="transmembrane region" description="Helical" evidence="1">
    <location>
        <begin position="125"/>
        <end position="146"/>
    </location>
</feature>